<dbReference type="SUPFAM" id="SSF117916">
    <property type="entry name" value="Fe-S cluster assembly (FSCA) domain-like"/>
    <property type="match status" value="1"/>
</dbReference>
<dbReference type="InParanoid" id="F7PTM4"/>
<dbReference type="PANTHER" id="PTHR11178:SF1">
    <property type="entry name" value="NFU1 IRON-SULFUR CLUSTER SCAFFOLD HOMOLOG, MITOCHONDRIAL"/>
    <property type="match status" value="1"/>
</dbReference>
<comment type="similarity">
    <text evidence="1">Belongs to the NifU family.</text>
</comment>
<accession>F7PTM4</accession>
<keyword evidence="5" id="KW-1185">Reference proteome</keyword>
<dbReference type="RefSeq" id="WP_008825190.1">
    <property type="nucleotide sequence ID" value="NZ_AFNU02000005.1"/>
</dbReference>
<evidence type="ECO:0000256" key="1">
    <source>
        <dbReference type="ARBA" id="ARBA00006420"/>
    </source>
</evidence>
<dbReference type="InterPro" id="IPR001075">
    <property type="entry name" value="NIF_FeS_clus_asmbl_NifU_C"/>
</dbReference>
<dbReference type="FunCoup" id="F7PTM4">
    <property type="interactions" value="16"/>
</dbReference>
<dbReference type="InterPro" id="IPR034904">
    <property type="entry name" value="FSCA_dom_sf"/>
</dbReference>
<dbReference type="STRING" id="1033810.HLPCO_001716"/>
<name>F7PTM4_9MOLU</name>
<reference evidence="4 5" key="2">
    <citation type="journal article" date="2013" name="PLoS ONE">
        <title>INDIGO - INtegrated Data Warehouse of MIcrobial GenOmes with Examples from the Red Sea Extremophiles.</title>
        <authorList>
            <person name="Alam I."/>
            <person name="Antunes A."/>
            <person name="Kamau A.A."/>
            <person name="Ba Alawi W."/>
            <person name="Kalkatawi M."/>
            <person name="Stingl U."/>
            <person name="Bajic V.B."/>
        </authorList>
    </citation>
    <scope>NUCLEOTIDE SEQUENCE [LARGE SCALE GENOMIC DNA]</scope>
    <source>
        <strain evidence="4 5">SSD-17B</strain>
    </source>
</reference>
<dbReference type="eggNOG" id="COG0694">
    <property type="taxonomic scope" value="Bacteria"/>
</dbReference>
<protein>
    <submittedName>
        <fullName evidence="4">NifU protein</fullName>
    </submittedName>
</protein>
<dbReference type="PANTHER" id="PTHR11178">
    <property type="entry name" value="IRON-SULFUR CLUSTER SCAFFOLD PROTEIN NFU-RELATED"/>
    <property type="match status" value="1"/>
</dbReference>
<reference evidence="4 5" key="1">
    <citation type="journal article" date="2011" name="J. Bacteriol.">
        <title>Genome sequence of Haloplasma contractile, an unusual contractile bacterium from a deep-sea anoxic brine lake.</title>
        <authorList>
            <person name="Antunes A."/>
            <person name="Alam I."/>
            <person name="El Dorry H."/>
            <person name="Siam R."/>
            <person name="Robertson A."/>
            <person name="Bajic V.B."/>
            <person name="Stingl U."/>
        </authorList>
    </citation>
    <scope>NUCLEOTIDE SEQUENCE [LARGE SCALE GENOMIC DNA]</scope>
    <source>
        <strain evidence="4 5">SSD-17B</strain>
    </source>
</reference>
<dbReference type="Pfam" id="PF01106">
    <property type="entry name" value="NifU"/>
    <property type="match status" value="1"/>
</dbReference>
<dbReference type="GO" id="GO:0051536">
    <property type="term" value="F:iron-sulfur cluster binding"/>
    <property type="evidence" value="ECO:0007669"/>
    <property type="project" value="InterPro"/>
</dbReference>
<sequence length="76" mass="8390">MSNNVEQQIKEAIERMRGFIQQDGGDIRYVKFEEGIVYVEMLGACQGCAALDTTLKDGVESILVEEIPGVIAVEQI</sequence>
<evidence type="ECO:0000313" key="5">
    <source>
        <dbReference type="Proteomes" id="UP000005707"/>
    </source>
</evidence>
<gene>
    <name evidence="4" type="ORF">HLPCO_001716</name>
</gene>
<dbReference type="GO" id="GO:0016226">
    <property type="term" value="P:iron-sulfur cluster assembly"/>
    <property type="evidence" value="ECO:0007669"/>
    <property type="project" value="InterPro"/>
</dbReference>
<comment type="function">
    <text evidence="2">May be involved in the formation or repair of [Fe-S] clusters present in iron-sulfur proteins.</text>
</comment>
<feature type="domain" description="NIF system FeS cluster assembly NifU C-terminal" evidence="3">
    <location>
        <begin position="9"/>
        <end position="74"/>
    </location>
</feature>
<evidence type="ECO:0000313" key="4">
    <source>
        <dbReference type="EMBL" id="ERJ12189.1"/>
    </source>
</evidence>
<dbReference type="Proteomes" id="UP000005707">
    <property type="component" value="Unassembled WGS sequence"/>
</dbReference>
<dbReference type="EMBL" id="AFNU02000005">
    <property type="protein sequence ID" value="ERJ12189.1"/>
    <property type="molecule type" value="Genomic_DNA"/>
</dbReference>
<dbReference type="OrthoDB" id="9796965at2"/>
<evidence type="ECO:0000256" key="2">
    <source>
        <dbReference type="ARBA" id="ARBA00049958"/>
    </source>
</evidence>
<dbReference type="Gene3D" id="3.30.300.130">
    <property type="entry name" value="Fe-S cluster assembly (FSCA)"/>
    <property type="match status" value="1"/>
</dbReference>
<organism evidence="4 5">
    <name type="scientific">Haloplasma contractile SSD-17B</name>
    <dbReference type="NCBI Taxonomy" id="1033810"/>
    <lineage>
        <taxon>Bacteria</taxon>
        <taxon>Bacillati</taxon>
        <taxon>Mycoplasmatota</taxon>
        <taxon>Mollicutes</taxon>
        <taxon>Haloplasmatales</taxon>
        <taxon>Haloplasmataceae</taxon>
        <taxon>Haloplasma</taxon>
    </lineage>
</organism>
<proteinExistence type="inferred from homology"/>
<comment type="caution">
    <text evidence="4">The sequence shown here is derived from an EMBL/GenBank/DDBJ whole genome shotgun (WGS) entry which is preliminary data.</text>
</comment>
<dbReference type="GO" id="GO:0005506">
    <property type="term" value="F:iron ion binding"/>
    <property type="evidence" value="ECO:0007669"/>
    <property type="project" value="InterPro"/>
</dbReference>
<dbReference type="AlphaFoldDB" id="F7PTM4"/>
<evidence type="ECO:0000259" key="3">
    <source>
        <dbReference type="Pfam" id="PF01106"/>
    </source>
</evidence>